<dbReference type="AlphaFoldDB" id="A0A7S7NZQ6"/>
<dbReference type="PANTHER" id="PTHR39164">
    <property type="entry name" value="PROTEIN CCDC"/>
    <property type="match status" value="1"/>
</dbReference>
<feature type="transmembrane region" description="Helical" evidence="1">
    <location>
        <begin position="61"/>
        <end position="80"/>
    </location>
</feature>
<feature type="transmembrane region" description="Helical" evidence="1">
    <location>
        <begin position="38"/>
        <end position="55"/>
    </location>
</feature>
<evidence type="ECO:0000313" key="3">
    <source>
        <dbReference type="Proteomes" id="UP000593892"/>
    </source>
</evidence>
<organism evidence="2 3">
    <name type="scientific">Paludibaculum fermentans</name>
    <dbReference type="NCBI Taxonomy" id="1473598"/>
    <lineage>
        <taxon>Bacteria</taxon>
        <taxon>Pseudomonadati</taxon>
        <taxon>Acidobacteriota</taxon>
        <taxon>Terriglobia</taxon>
        <taxon>Bryobacterales</taxon>
        <taxon>Bryobacteraceae</taxon>
        <taxon>Paludibaculum</taxon>
    </lineage>
</organism>
<accession>A0A7S7NZQ6</accession>
<keyword evidence="3" id="KW-1185">Reference proteome</keyword>
<dbReference type="KEGG" id="pfer:IRI77_35460"/>
<feature type="transmembrane region" description="Helical" evidence="1">
    <location>
        <begin position="6"/>
        <end position="26"/>
    </location>
</feature>
<gene>
    <name evidence="2" type="ORF">IRI77_35460</name>
</gene>
<dbReference type="PANTHER" id="PTHR39164:SF1">
    <property type="entry name" value="PROTEIN CCDC"/>
    <property type="match status" value="1"/>
</dbReference>
<evidence type="ECO:0000256" key="1">
    <source>
        <dbReference type="SAM" id="Phobius"/>
    </source>
</evidence>
<sequence>MSIPFPSGTRLVGPILGLLAVLLWRVREAKGPVSIKKIVIPPLGMATGMSMFVLPAFRIPWLWALGAVLIGALLLAYPLLRTTRLERDGEAIMMRRSNAFFAVLLGLFAIRFAARGYLDTILSGQQTAALAYLLAFGMIVRWRSQMFLEYRALTSTLALPSA</sequence>
<dbReference type="Pfam" id="PF07301">
    <property type="entry name" value="DUF1453"/>
    <property type="match status" value="1"/>
</dbReference>
<dbReference type="InterPro" id="IPR031306">
    <property type="entry name" value="CcdC"/>
</dbReference>
<protein>
    <submittedName>
        <fullName evidence="2">Cytochrome c biogenesis protein CcdC</fullName>
    </submittedName>
</protein>
<dbReference type="InterPro" id="IPR058247">
    <property type="entry name" value="DUF1453"/>
</dbReference>
<keyword evidence="1" id="KW-0472">Membrane</keyword>
<evidence type="ECO:0000313" key="2">
    <source>
        <dbReference type="EMBL" id="QOY92264.1"/>
    </source>
</evidence>
<reference evidence="2 3" key="1">
    <citation type="submission" date="2020-10" db="EMBL/GenBank/DDBJ databases">
        <title>Complete genome sequence of Paludibaculum fermentans P105T, a facultatively anaerobic acidobacterium capable of dissimilatory Fe(III) reduction.</title>
        <authorList>
            <person name="Dedysh S.N."/>
            <person name="Beletsky A.V."/>
            <person name="Kulichevskaya I.S."/>
            <person name="Mardanov A.V."/>
            <person name="Ravin N.V."/>
        </authorList>
    </citation>
    <scope>NUCLEOTIDE SEQUENCE [LARGE SCALE GENOMIC DNA]</scope>
    <source>
        <strain evidence="2 3">P105</strain>
    </source>
</reference>
<dbReference type="Proteomes" id="UP000593892">
    <property type="component" value="Chromosome"/>
</dbReference>
<proteinExistence type="predicted"/>
<dbReference type="PIRSF" id="PIRSF021441">
    <property type="entry name" value="DUF1453"/>
    <property type="match status" value="1"/>
</dbReference>
<keyword evidence="1" id="KW-1133">Transmembrane helix</keyword>
<feature type="transmembrane region" description="Helical" evidence="1">
    <location>
        <begin position="124"/>
        <end position="142"/>
    </location>
</feature>
<name>A0A7S7NZQ6_PALFE</name>
<keyword evidence="1" id="KW-0812">Transmembrane</keyword>
<dbReference type="EMBL" id="CP063849">
    <property type="protein sequence ID" value="QOY92264.1"/>
    <property type="molecule type" value="Genomic_DNA"/>
</dbReference>
<feature type="transmembrane region" description="Helical" evidence="1">
    <location>
        <begin position="100"/>
        <end position="118"/>
    </location>
</feature>